<proteinExistence type="predicted"/>
<dbReference type="Proteomes" id="UP000708208">
    <property type="component" value="Unassembled WGS sequence"/>
</dbReference>
<feature type="region of interest" description="Disordered" evidence="1">
    <location>
        <begin position="176"/>
        <end position="335"/>
    </location>
</feature>
<dbReference type="AlphaFoldDB" id="A0A8J2PAS4"/>
<feature type="transmembrane region" description="Helical" evidence="2">
    <location>
        <begin position="20"/>
        <end position="42"/>
    </location>
</feature>
<evidence type="ECO:0000313" key="3">
    <source>
        <dbReference type="EMBL" id="CAG7732662.1"/>
    </source>
</evidence>
<feature type="compositionally biased region" description="Basic and acidic residues" evidence="1">
    <location>
        <begin position="303"/>
        <end position="316"/>
    </location>
</feature>
<comment type="caution">
    <text evidence="3">The sequence shown here is derived from an EMBL/GenBank/DDBJ whole genome shotgun (WGS) entry which is preliminary data.</text>
</comment>
<feature type="non-terminal residue" evidence="3">
    <location>
        <position position="1"/>
    </location>
</feature>
<gene>
    <name evidence="3" type="ORF">AFUS01_LOCUS21160</name>
</gene>
<name>A0A8J2PAS4_9HEXA</name>
<keyword evidence="2" id="KW-0812">Transmembrane</keyword>
<evidence type="ECO:0000256" key="1">
    <source>
        <dbReference type="SAM" id="MobiDB-lite"/>
    </source>
</evidence>
<evidence type="ECO:0000256" key="2">
    <source>
        <dbReference type="SAM" id="Phobius"/>
    </source>
</evidence>
<keyword evidence="2" id="KW-1133">Transmembrane helix</keyword>
<feature type="transmembrane region" description="Helical" evidence="2">
    <location>
        <begin position="84"/>
        <end position="105"/>
    </location>
</feature>
<accession>A0A8J2PAS4</accession>
<protein>
    <submittedName>
        <fullName evidence="3">Uncharacterized protein</fullName>
    </submittedName>
</protein>
<dbReference type="EMBL" id="CAJVCH010235480">
    <property type="protein sequence ID" value="CAG7732662.1"/>
    <property type="molecule type" value="Genomic_DNA"/>
</dbReference>
<feature type="compositionally biased region" description="Polar residues" evidence="1">
    <location>
        <begin position="245"/>
        <end position="285"/>
    </location>
</feature>
<evidence type="ECO:0000313" key="4">
    <source>
        <dbReference type="Proteomes" id="UP000708208"/>
    </source>
</evidence>
<keyword evidence="4" id="KW-1185">Reference proteome</keyword>
<keyword evidence="2" id="KW-0472">Membrane</keyword>
<sequence length="335" mass="36729">MWGSSLVKSLDGFCKRIFEYFPLAKVIVAVLNIVACIGFYTYSAYIEVSATRHKWVSLMSSEVKEDPCNGLRIYEAELRYDAGLYALFYAVYGLLEIIASMLMASSLNDKKKDFHPIYTAWLTLELTLLSFLILHGAVLHFSNQVYAQTAWDHSWALAWKLLLFAFFNPLSQFKEEQDKTKEEDSAGRKSSQGNDPESGGNSTNTDVPEVQVIPKNENCSSEKTTHENNSNSQNQKSEAAEVNPPCSNSNLNSQTETPETSLKNSQADPGAPSTSAGPNGTQSESPDSKAPAPEEPLNSESGGSDRAEGTERKSQSEGDAGSTSTNSHEARDEPQ</sequence>
<organism evidence="3 4">
    <name type="scientific">Allacma fusca</name>
    <dbReference type="NCBI Taxonomy" id="39272"/>
    <lineage>
        <taxon>Eukaryota</taxon>
        <taxon>Metazoa</taxon>
        <taxon>Ecdysozoa</taxon>
        <taxon>Arthropoda</taxon>
        <taxon>Hexapoda</taxon>
        <taxon>Collembola</taxon>
        <taxon>Symphypleona</taxon>
        <taxon>Sminthuridae</taxon>
        <taxon>Allacma</taxon>
    </lineage>
</organism>
<reference evidence="3" key="1">
    <citation type="submission" date="2021-06" db="EMBL/GenBank/DDBJ databases">
        <authorList>
            <person name="Hodson N. C."/>
            <person name="Mongue J. A."/>
            <person name="Jaron S. K."/>
        </authorList>
    </citation>
    <scope>NUCLEOTIDE SEQUENCE</scope>
</reference>
<feature type="compositionally biased region" description="Basic and acidic residues" evidence="1">
    <location>
        <begin position="176"/>
        <end position="187"/>
    </location>
</feature>
<feature type="transmembrane region" description="Helical" evidence="2">
    <location>
        <begin position="117"/>
        <end position="141"/>
    </location>
</feature>
<feature type="compositionally biased region" description="Polar residues" evidence="1">
    <location>
        <begin position="188"/>
        <end position="206"/>
    </location>
</feature>